<evidence type="ECO:0000313" key="10">
    <source>
        <dbReference type="EMBL" id="PWA17545.1"/>
    </source>
</evidence>
<gene>
    <name evidence="10" type="ORF">CCH79_00011408</name>
</gene>
<dbReference type="AlphaFoldDB" id="A0A315V4J4"/>
<keyword evidence="3 8" id="KW-1133">Transmembrane helix</keyword>
<evidence type="ECO:0000256" key="2">
    <source>
        <dbReference type="ARBA" id="ARBA00022692"/>
    </source>
</evidence>
<dbReference type="GO" id="GO:0004930">
    <property type="term" value="F:G protein-coupled receptor activity"/>
    <property type="evidence" value="ECO:0007669"/>
    <property type="project" value="UniProtKB-KW"/>
</dbReference>
<comment type="caution">
    <text evidence="10">The sequence shown here is derived from an EMBL/GenBank/DDBJ whole genome shotgun (WGS) entry which is preliminary data.</text>
</comment>
<keyword evidence="11" id="KW-1185">Reference proteome</keyword>
<dbReference type="Pfam" id="PF00001">
    <property type="entry name" value="7tm_1"/>
    <property type="match status" value="1"/>
</dbReference>
<keyword evidence="6" id="KW-0675">Receptor</keyword>
<feature type="transmembrane region" description="Helical" evidence="8">
    <location>
        <begin position="362"/>
        <end position="381"/>
    </location>
</feature>
<name>A0A315V4J4_GAMAF</name>
<dbReference type="InterPro" id="IPR017452">
    <property type="entry name" value="GPCR_Rhodpsn_7TM"/>
</dbReference>
<evidence type="ECO:0000256" key="8">
    <source>
        <dbReference type="SAM" id="Phobius"/>
    </source>
</evidence>
<reference evidence="10 11" key="1">
    <citation type="journal article" date="2018" name="G3 (Bethesda)">
        <title>A High-Quality Reference Genome for the Invasive Mosquitofish Gambusia affinis Using a Chicago Library.</title>
        <authorList>
            <person name="Hoffberg S.L."/>
            <person name="Troendle N.J."/>
            <person name="Glenn T.C."/>
            <person name="Mahmud O."/>
            <person name="Louha S."/>
            <person name="Chalopin D."/>
            <person name="Bennetzen J.L."/>
            <person name="Mauricio R."/>
        </authorList>
    </citation>
    <scope>NUCLEOTIDE SEQUENCE [LARGE SCALE GENOMIC DNA]</scope>
    <source>
        <strain evidence="10">NE01/NJP1002.9</strain>
        <tissue evidence="10">Muscle</tissue>
    </source>
</reference>
<feature type="transmembrane region" description="Helical" evidence="8">
    <location>
        <begin position="200"/>
        <end position="225"/>
    </location>
</feature>
<dbReference type="EMBL" id="NHOQ01002364">
    <property type="protein sequence ID" value="PWA17545.1"/>
    <property type="molecule type" value="Genomic_DNA"/>
</dbReference>
<comment type="subcellular location">
    <subcellularLocation>
        <location evidence="1">Membrane</location>
        <topology evidence="1">Multi-pass membrane protein</topology>
    </subcellularLocation>
</comment>
<evidence type="ECO:0000259" key="9">
    <source>
        <dbReference type="PROSITE" id="PS50262"/>
    </source>
</evidence>
<dbReference type="PANTHER" id="PTHR45695:SF29">
    <property type="entry name" value="SOMATOSTATIN RECEPTOR TYPE 3 ISOFORM X2"/>
    <property type="match status" value="1"/>
</dbReference>
<evidence type="ECO:0000256" key="1">
    <source>
        <dbReference type="ARBA" id="ARBA00004141"/>
    </source>
</evidence>
<feature type="transmembrane region" description="Helical" evidence="8">
    <location>
        <begin position="237"/>
        <end position="259"/>
    </location>
</feature>
<dbReference type="InterPro" id="IPR000276">
    <property type="entry name" value="GPCR_Rhodpsn"/>
</dbReference>
<evidence type="ECO:0000256" key="7">
    <source>
        <dbReference type="ARBA" id="ARBA00023224"/>
    </source>
</evidence>
<evidence type="ECO:0000256" key="4">
    <source>
        <dbReference type="ARBA" id="ARBA00023040"/>
    </source>
</evidence>
<proteinExistence type="predicted"/>
<evidence type="ECO:0000313" key="11">
    <source>
        <dbReference type="Proteomes" id="UP000250572"/>
    </source>
</evidence>
<feature type="transmembrane region" description="Helical" evidence="8">
    <location>
        <begin position="435"/>
        <end position="458"/>
    </location>
</feature>
<accession>A0A315V4J4</accession>
<dbReference type="GO" id="GO:0005886">
    <property type="term" value="C:plasma membrane"/>
    <property type="evidence" value="ECO:0007669"/>
    <property type="project" value="TreeGrafter"/>
</dbReference>
<keyword evidence="5 8" id="KW-0472">Membrane</keyword>
<evidence type="ECO:0000256" key="6">
    <source>
        <dbReference type="ARBA" id="ARBA00023170"/>
    </source>
</evidence>
<keyword evidence="7" id="KW-0807">Transducer</keyword>
<feature type="domain" description="G-protein coupled receptors family 1 profile" evidence="9">
    <location>
        <begin position="179"/>
        <end position="455"/>
    </location>
</feature>
<keyword evidence="2 8" id="KW-0812">Transmembrane</keyword>
<keyword evidence="4" id="KW-0297">G-protein coupled receptor</keyword>
<evidence type="ECO:0000256" key="5">
    <source>
        <dbReference type="ARBA" id="ARBA00023136"/>
    </source>
</evidence>
<dbReference type="PRINTS" id="PR00237">
    <property type="entry name" value="GPCRRHODOPSN"/>
</dbReference>
<feature type="transmembrane region" description="Helical" evidence="8">
    <location>
        <begin position="167"/>
        <end position="188"/>
    </location>
</feature>
<dbReference type="PROSITE" id="PS50262">
    <property type="entry name" value="G_PROTEIN_RECEP_F1_2"/>
    <property type="match status" value="1"/>
</dbReference>
<organism evidence="10 11">
    <name type="scientific">Gambusia affinis</name>
    <name type="common">Western mosquitofish</name>
    <name type="synonym">Heterandria affinis</name>
    <dbReference type="NCBI Taxonomy" id="33528"/>
    <lineage>
        <taxon>Eukaryota</taxon>
        <taxon>Metazoa</taxon>
        <taxon>Chordata</taxon>
        <taxon>Craniata</taxon>
        <taxon>Vertebrata</taxon>
        <taxon>Euteleostomi</taxon>
        <taxon>Actinopterygii</taxon>
        <taxon>Neopterygii</taxon>
        <taxon>Teleostei</taxon>
        <taxon>Neoteleostei</taxon>
        <taxon>Acanthomorphata</taxon>
        <taxon>Ovalentaria</taxon>
        <taxon>Atherinomorphae</taxon>
        <taxon>Cyprinodontiformes</taxon>
        <taxon>Poeciliidae</taxon>
        <taxon>Poeciliinae</taxon>
        <taxon>Gambusia</taxon>
    </lineage>
</organism>
<dbReference type="PANTHER" id="PTHR45695">
    <property type="entry name" value="LEUCOKININ RECEPTOR-RELATED"/>
    <property type="match status" value="1"/>
</dbReference>
<dbReference type="SUPFAM" id="SSF81321">
    <property type="entry name" value="Family A G protein-coupled receptor-like"/>
    <property type="match status" value="1"/>
</dbReference>
<protein>
    <recommendedName>
        <fullName evidence="9">G-protein coupled receptors family 1 profile domain-containing protein</fullName>
    </recommendedName>
</protein>
<evidence type="ECO:0000256" key="3">
    <source>
        <dbReference type="ARBA" id="ARBA00022989"/>
    </source>
</evidence>
<feature type="transmembrane region" description="Helical" evidence="8">
    <location>
        <begin position="271"/>
        <end position="294"/>
    </location>
</feature>
<dbReference type="Proteomes" id="UP000250572">
    <property type="component" value="Unassembled WGS sequence"/>
</dbReference>
<sequence length="517" mass="56350">MGGNKYAHYCPAPLTLGNSRVETSLSSATWVSSSRGIPSHSLLTVSGGAFTQQRVTFRKTSWGGSHFAHGDKAAQSGNPGSLRQQQKESILLLFVCFILVDPLGNKSSLHPPVCLIRLPEPTEVSRLVCVVTRATCRCLRIYACHCQPPFQRGIHQHHHLLHGGLPMVSLISLFAGVGGHLLLWLVLVRNPRSRSKPSSILLLNLSLVDLGALLTLPCVLLSASFQNWQLGGGTCVLLGFMTSVTVGVEIFSLAALAVLRYRIVAPRMRPPASLTQVLCTVVAIWLVSVTMALPKVTYINFDGGCTWSVGQQEWLFFLVPAFLVYYMAPLLCIAINCGLIISHLHLCRGSLVADRRNKTATALLIGSTLVFAVSWLPYYALEFVNVLSPYVSSVASPTSRLDTGPSGTLSTFYPPATPSRPSEQTFTRVTLLWEVASLAAILLVCLAPCWNPPLYFLLSRPAVRQLRALLPSFIREQLGRKPAQRWRIAPALPPCLPAPGAASDPLDRQSLTHRLTQ</sequence>
<dbReference type="Gene3D" id="1.20.1070.10">
    <property type="entry name" value="Rhodopsin 7-helix transmembrane proteins"/>
    <property type="match status" value="1"/>
</dbReference>
<feature type="transmembrane region" description="Helical" evidence="8">
    <location>
        <begin position="314"/>
        <end position="341"/>
    </location>
</feature>